<dbReference type="RefSeq" id="WP_108955900.1">
    <property type="nucleotide sequence ID" value="NZ_BEVZ01000006.1"/>
</dbReference>
<name>A0ABV2YRD4_9ACTN</name>
<evidence type="ECO:0000313" key="2">
    <source>
        <dbReference type="EMBL" id="MEU3558305.1"/>
    </source>
</evidence>
<organism evidence="2 3">
    <name type="scientific">Streptomyces fragilis</name>
    <dbReference type="NCBI Taxonomy" id="67301"/>
    <lineage>
        <taxon>Bacteria</taxon>
        <taxon>Bacillati</taxon>
        <taxon>Actinomycetota</taxon>
        <taxon>Actinomycetes</taxon>
        <taxon>Kitasatosporales</taxon>
        <taxon>Streptomycetaceae</taxon>
        <taxon>Streptomyces</taxon>
    </lineage>
</organism>
<evidence type="ECO:0000256" key="1">
    <source>
        <dbReference type="ARBA" id="ARBA00010617"/>
    </source>
</evidence>
<dbReference type="SUPFAM" id="SSF48264">
    <property type="entry name" value="Cytochrome P450"/>
    <property type="match status" value="1"/>
</dbReference>
<gene>
    <name evidence="2" type="ORF">AB0E65_29475</name>
</gene>
<keyword evidence="3" id="KW-1185">Reference proteome</keyword>
<dbReference type="PANTHER" id="PTHR46696">
    <property type="entry name" value="P450, PUTATIVE (EUROFUNG)-RELATED"/>
    <property type="match status" value="1"/>
</dbReference>
<reference evidence="2 3" key="1">
    <citation type="submission" date="2024-06" db="EMBL/GenBank/DDBJ databases">
        <title>The Natural Products Discovery Center: Release of the First 8490 Sequenced Strains for Exploring Actinobacteria Biosynthetic Diversity.</title>
        <authorList>
            <person name="Kalkreuter E."/>
            <person name="Kautsar S.A."/>
            <person name="Yang D."/>
            <person name="Bader C.D."/>
            <person name="Teijaro C.N."/>
            <person name="Fluegel L."/>
            <person name="Davis C.M."/>
            <person name="Simpson J.R."/>
            <person name="Lauterbach L."/>
            <person name="Steele A.D."/>
            <person name="Gui C."/>
            <person name="Meng S."/>
            <person name="Li G."/>
            <person name="Viehrig K."/>
            <person name="Ye F."/>
            <person name="Su P."/>
            <person name="Kiefer A.F."/>
            <person name="Nichols A."/>
            <person name="Cepeda A.J."/>
            <person name="Yan W."/>
            <person name="Fan B."/>
            <person name="Jiang Y."/>
            <person name="Adhikari A."/>
            <person name="Zheng C.-J."/>
            <person name="Schuster L."/>
            <person name="Cowan T.M."/>
            <person name="Smanski M.J."/>
            <person name="Chevrette M.G."/>
            <person name="De Carvalho L.P.S."/>
            <person name="Shen B."/>
        </authorList>
    </citation>
    <scope>NUCLEOTIDE SEQUENCE [LARGE SCALE GENOMIC DNA]</scope>
    <source>
        <strain evidence="2 3">NPDC038104</strain>
    </source>
</reference>
<proteinExistence type="inferred from homology"/>
<dbReference type="EMBL" id="JBEZUR010000095">
    <property type="protein sequence ID" value="MEU3558305.1"/>
    <property type="molecule type" value="Genomic_DNA"/>
</dbReference>
<sequence length="409" mass="43949">MTTSAGVPRLHGTALDEQDLYAHLRSQGPVAWAEIADGIHVLVVTGWQAAREVLTGPAFRKDPGHWEALNRGVVPSRLTYLATPGLHHSDGERHERLRRAVGDCLASVNLHAVRETVQRHARDLIEEVAERGHLDLMAEYADRVVARTMTGLAGLPPGQADRVRAATDRLADAQPDATTAWWDLYGMVQEVLDGKREHPARDFASWLLAHPAGLSDDEVCHQVIALIILGAAPTAAWIGTTLHALVADPAYATRLIGGSVTVRAALTETLSRRCPAATMSAYYAVSPTVLHGVHVPPGIPVLIHHAATGVDPDRPGDGGAHDRSHLAWSAGVHRCPAPGLATTIAEAATETAVDMLWDLTAPITAVARRPSPFRACPAHVGVLFSTTRKGRRGLSTWRDGRDVRPSDEE</sequence>
<protein>
    <submittedName>
        <fullName evidence="2">Cytochrome P450</fullName>
    </submittedName>
</protein>
<evidence type="ECO:0000313" key="3">
    <source>
        <dbReference type="Proteomes" id="UP001550850"/>
    </source>
</evidence>
<dbReference type="PANTHER" id="PTHR46696:SF1">
    <property type="entry name" value="CYTOCHROME P450 YJIB-RELATED"/>
    <property type="match status" value="1"/>
</dbReference>
<dbReference type="Proteomes" id="UP001550850">
    <property type="component" value="Unassembled WGS sequence"/>
</dbReference>
<comment type="similarity">
    <text evidence="1">Belongs to the cytochrome P450 family.</text>
</comment>
<dbReference type="Gene3D" id="1.10.630.10">
    <property type="entry name" value="Cytochrome P450"/>
    <property type="match status" value="1"/>
</dbReference>
<accession>A0ABV2YRD4</accession>
<comment type="caution">
    <text evidence="2">The sequence shown here is derived from an EMBL/GenBank/DDBJ whole genome shotgun (WGS) entry which is preliminary data.</text>
</comment>
<dbReference type="InterPro" id="IPR036396">
    <property type="entry name" value="Cyt_P450_sf"/>
</dbReference>